<dbReference type="EMBL" id="CAUYUJ010011903">
    <property type="protein sequence ID" value="CAK0832872.1"/>
    <property type="molecule type" value="Genomic_DNA"/>
</dbReference>
<accession>A0ABN9SM68</accession>
<proteinExistence type="predicted"/>
<dbReference type="Proteomes" id="UP001189429">
    <property type="component" value="Unassembled WGS sequence"/>
</dbReference>
<gene>
    <name evidence="2" type="ORF">PCOR1329_LOCUS30741</name>
</gene>
<protein>
    <submittedName>
        <fullName evidence="2">Uncharacterized protein</fullName>
    </submittedName>
</protein>
<evidence type="ECO:0000313" key="3">
    <source>
        <dbReference type="Proteomes" id="UP001189429"/>
    </source>
</evidence>
<keyword evidence="3" id="KW-1185">Reference proteome</keyword>
<comment type="caution">
    <text evidence="2">The sequence shown here is derived from an EMBL/GenBank/DDBJ whole genome shotgun (WGS) entry which is preliminary data.</text>
</comment>
<sequence length="164" mass="17379">MQAPLSFVLPTARSSGRSTALFDPRRPRGRDPPLCSPPSPAVCTASCSVRQARAHCDASRLFGCNSWAVKFFPRSPRGPPVCTLTGCAAASAPPPSSAPPTLVRRPFIPSARPPQEGDAVGFSEPIYSDLLWEALRQICTQACHASSPYLCLRALPGSGDVLCC</sequence>
<reference evidence="2" key="1">
    <citation type="submission" date="2023-10" db="EMBL/GenBank/DDBJ databases">
        <authorList>
            <person name="Chen Y."/>
            <person name="Shah S."/>
            <person name="Dougan E. K."/>
            <person name="Thang M."/>
            <person name="Chan C."/>
        </authorList>
    </citation>
    <scope>NUCLEOTIDE SEQUENCE [LARGE SCALE GENOMIC DNA]</scope>
</reference>
<feature type="region of interest" description="Disordered" evidence="1">
    <location>
        <begin position="1"/>
        <end position="35"/>
    </location>
</feature>
<organism evidence="2 3">
    <name type="scientific">Prorocentrum cordatum</name>
    <dbReference type="NCBI Taxonomy" id="2364126"/>
    <lineage>
        <taxon>Eukaryota</taxon>
        <taxon>Sar</taxon>
        <taxon>Alveolata</taxon>
        <taxon>Dinophyceae</taxon>
        <taxon>Prorocentrales</taxon>
        <taxon>Prorocentraceae</taxon>
        <taxon>Prorocentrum</taxon>
    </lineage>
</organism>
<evidence type="ECO:0000313" key="2">
    <source>
        <dbReference type="EMBL" id="CAK0832872.1"/>
    </source>
</evidence>
<evidence type="ECO:0000256" key="1">
    <source>
        <dbReference type="SAM" id="MobiDB-lite"/>
    </source>
</evidence>
<name>A0ABN9SM68_9DINO</name>